<keyword evidence="3" id="KW-0677">Repeat</keyword>
<dbReference type="GO" id="GO:0006896">
    <property type="term" value="P:Golgi to vacuole transport"/>
    <property type="evidence" value="ECO:0007669"/>
    <property type="project" value="TreeGrafter"/>
</dbReference>
<dbReference type="InterPro" id="IPR050310">
    <property type="entry name" value="VPS10-sortilin"/>
</dbReference>
<evidence type="ECO:0000256" key="4">
    <source>
        <dbReference type="ARBA" id="ARBA00022989"/>
    </source>
</evidence>
<keyword evidence="2 8" id="KW-0812">Transmembrane</keyword>
<accession>A0A1E4T6X5</accession>
<keyword evidence="5 8" id="KW-0472">Membrane</keyword>
<evidence type="ECO:0000256" key="8">
    <source>
        <dbReference type="SAM" id="Phobius"/>
    </source>
</evidence>
<dbReference type="EMBL" id="KV453848">
    <property type="protein sequence ID" value="ODV87493.1"/>
    <property type="molecule type" value="Genomic_DNA"/>
</dbReference>
<gene>
    <name evidence="10" type="ORF">CANARDRAFT_194251</name>
</gene>
<evidence type="ECO:0000313" key="11">
    <source>
        <dbReference type="Proteomes" id="UP000094801"/>
    </source>
</evidence>
<dbReference type="GO" id="GO:0005829">
    <property type="term" value="C:cytosol"/>
    <property type="evidence" value="ECO:0007669"/>
    <property type="project" value="GOC"/>
</dbReference>
<proteinExistence type="predicted"/>
<dbReference type="Pfam" id="PF15901">
    <property type="entry name" value="Sortilin_C"/>
    <property type="match status" value="1"/>
</dbReference>
<dbReference type="OrthoDB" id="443634at2759"/>
<dbReference type="GO" id="GO:0006895">
    <property type="term" value="P:Golgi to endosome transport"/>
    <property type="evidence" value="ECO:0007669"/>
    <property type="project" value="TreeGrafter"/>
</dbReference>
<dbReference type="Pfam" id="PF15902">
    <property type="entry name" value="Sortilin-Vps10"/>
    <property type="match status" value="1"/>
</dbReference>
<dbReference type="SUPFAM" id="SSF110296">
    <property type="entry name" value="Oligoxyloglucan reducing end-specific cellobiohydrolase"/>
    <property type="match status" value="2"/>
</dbReference>
<feature type="domain" description="VPS10" evidence="9">
    <location>
        <begin position="77"/>
        <end position="711"/>
    </location>
</feature>
<dbReference type="PANTHER" id="PTHR12106:SF27">
    <property type="entry name" value="SORTILIN-RELATED RECEPTOR"/>
    <property type="match status" value="1"/>
</dbReference>
<evidence type="ECO:0000256" key="5">
    <source>
        <dbReference type="ARBA" id="ARBA00023136"/>
    </source>
</evidence>
<evidence type="ECO:0000256" key="2">
    <source>
        <dbReference type="ARBA" id="ARBA00022692"/>
    </source>
</evidence>
<dbReference type="PANTHER" id="PTHR12106">
    <property type="entry name" value="SORTILIN RELATED"/>
    <property type="match status" value="1"/>
</dbReference>
<feature type="region of interest" description="Disordered" evidence="7">
    <location>
        <begin position="1"/>
        <end position="49"/>
    </location>
</feature>
<dbReference type="Gene3D" id="2.130.10.10">
    <property type="entry name" value="YVTN repeat-like/Quinoprotein amine dehydrogenase"/>
    <property type="match status" value="1"/>
</dbReference>
<dbReference type="GO" id="GO:0016020">
    <property type="term" value="C:membrane"/>
    <property type="evidence" value="ECO:0007669"/>
    <property type="project" value="UniProtKB-SubCell"/>
</dbReference>
<dbReference type="InterPro" id="IPR006581">
    <property type="entry name" value="VPS10"/>
</dbReference>
<feature type="region of interest" description="Disordered" evidence="7">
    <location>
        <begin position="844"/>
        <end position="873"/>
    </location>
</feature>
<evidence type="ECO:0000256" key="3">
    <source>
        <dbReference type="ARBA" id="ARBA00022737"/>
    </source>
</evidence>
<protein>
    <recommendedName>
        <fullName evidence="9">VPS10 domain-containing protein</fullName>
    </recommendedName>
</protein>
<dbReference type="SMART" id="SM00602">
    <property type="entry name" value="VPS10"/>
    <property type="match status" value="1"/>
</dbReference>
<keyword evidence="11" id="KW-1185">Reference proteome</keyword>
<feature type="compositionally biased region" description="Basic and acidic residues" evidence="7">
    <location>
        <begin position="30"/>
        <end position="49"/>
    </location>
</feature>
<dbReference type="GO" id="GO:0005794">
    <property type="term" value="C:Golgi apparatus"/>
    <property type="evidence" value="ECO:0007669"/>
    <property type="project" value="TreeGrafter"/>
</dbReference>
<comment type="subcellular location">
    <subcellularLocation>
        <location evidence="1">Membrane</location>
    </subcellularLocation>
</comment>
<evidence type="ECO:0000256" key="1">
    <source>
        <dbReference type="ARBA" id="ARBA00004370"/>
    </source>
</evidence>
<dbReference type="InterPro" id="IPR031777">
    <property type="entry name" value="Sortilin_C"/>
</dbReference>
<evidence type="ECO:0000256" key="6">
    <source>
        <dbReference type="ARBA" id="ARBA00023180"/>
    </source>
</evidence>
<name>A0A1E4T6X5_9ASCO</name>
<dbReference type="Gene3D" id="3.30.60.270">
    <property type="match status" value="1"/>
</dbReference>
<evidence type="ECO:0000256" key="7">
    <source>
        <dbReference type="SAM" id="MobiDB-lite"/>
    </source>
</evidence>
<feature type="compositionally biased region" description="Acidic residues" evidence="7">
    <location>
        <begin position="854"/>
        <end position="873"/>
    </location>
</feature>
<dbReference type="CDD" id="cd15482">
    <property type="entry name" value="Sialidase_non-viral"/>
    <property type="match status" value="1"/>
</dbReference>
<dbReference type="InterPro" id="IPR031778">
    <property type="entry name" value="Sortilin_N"/>
</dbReference>
<keyword evidence="4 8" id="KW-1133">Transmembrane helix</keyword>
<reference evidence="11" key="1">
    <citation type="submission" date="2016-04" db="EMBL/GenBank/DDBJ databases">
        <title>Comparative genomics of biotechnologically important yeasts.</title>
        <authorList>
            <consortium name="DOE Joint Genome Institute"/>
            <person name="Riley R."/>
            <person name="Haridas S."/>
            <person name="Wolfe K.H."/>
            <person name="Lopes M.R."/>
            <person name="Hittinger C.T."/>
            <person name="Goker M."/>
            <person name="Salamov A."/>
            <person name="Wisecaver J."/>
            <person name="Long T.M."/>
            <person name="Aerts A.L."/>
            <person name="Barry K."/>
            <person name="Choi C."/>
            <person name="Clum A."/>
            <person name="Coughlan A.Y."/>
            <person name="Deshpande S."/>
            <person name="Douglass A.P."/>
            <person name="Hanson S.J."/>
            <person name="Klenk H.-P."/>
            <person name="Labutti K."/>
            <person name="Lapidus A."/>
            <person name="Lindquist E."/>
            <person name="Lipzen A."/>
            <person name="Meier-Kolthoff J.P."/>
            <person name="Ohm R.A."/>
            <person name="Otillar R.P."/>
            <person name="Pangilinan J."/>
            <person name="Peng Y."/>
            <person name="Rokas A."/>
            <person name="Rosa C.A."/>
            <person name="Scheuner C."/>
            <person name="Sibirny A.A."/>
            <person name="Slot J.C."/>
            <person name="Stielow J.B."/>
            <person name="Sun H."/>
            <person name="Kurtzman C.P."/>
            <person name="Blackwell M."/>
            <person name="Grigoriev I.V."/>
            <person name="Jeffries T.W."/>
        </authorList>
    </citation>
    <scope>NUCLEOTIDE SEQUENCE [LARGE SCALE GENOMIC DNA]</scope>
    <source>
        <strain evidence="11">NRRL YB-2248</strain>
    </source>
</reference>
<evidence type="ECO:0000313" key="10">
    <source>
        <dbReference type="EMBL" id="ODV87493.1"/>
    </source>
</evidence>
<dbReference type="STRING" id="983967.A0A1E4T6X5"/>
<dbReference type="InterPro" id="IPR015943">
    <property type="entry name" value="WD40/YVTN_repeat-like_dom_sf"/>
</dbReference>
<sequence>MKDYLVETDIILQRDSDGDYDDDDDDSENPDEREGSPENSKEGENDGKVKTSMFTFRGTVKDYIYLEKKEGDTSNDETLMALTSQNEVFVTHNQGYSWEEVAPDDEFLGIYLNKYNPDHVYLLAANDKVVYSRDKGDNWKSFRTPCKPVPGTNPLYFHPTRPNYMIFYGQVGCDDAYSKACRTAAYVTRSYGKRWLKLQEHVKKCQFLGGLQKKVDPDYIVCEKESTEATSFKSNLVASKSWFEKERTTMLENVVGFVQAGDYLVAATVIGQDELRVHVSTDGSTWNEAFFPPNFHVDKQQAYTTLSGATKSIFLHITTNPRQNTEFGAILKSNSDGVSYVLSLENVNRDGNGYVDFEQMSGLEGVIVVNVVSNPKDAKRGARKQLKSMITHNDGAQWSLIQPPYVDADGNKFACSGKPLEDCSLHLHGYTEREDYRDTFSSQSAIGMMMAVGNVGEKLENYYDGHTYLTKDGGNTWKEVKKGVYMWEYGDQGSVIVIVNGKDNTNILSYSVDEGDTWTDYKFTDESVTVQDISTVPGDNSLKFLLFTRVPLARGDKTRVFQIDFSQLLKEPCNMDLKHPDIDDFELWTPKHPFQSDNCLFGHEMQYYRKIPGKLCRIGKALRQPYKVIRDCACTRQDYECDYNYYRDADGICRLIPGSNPPSHEDICYGDTSPIQYFKPTGYRRIPLSTCVGGKEFDKSGEPIPCKGKEDEFFKEHPGPSWVLIVFTWVVIVSVVAFFVKFAYMLYQTRYGEIRLDDEGSFTVIEHDGNLIARLKTYTESVLVTTLAIGSQGIRNSFINIKNLSKILKSKITGVNYVNIDAYTVSDDDIDQLDREQQERIEEQSLYTQFGDAYSDEGEPLFSDEENDLGTSS</sequence>
<feature type="transmembrane region" description="Helical" evidence="8">
    <location>
        <begin position="722"/>
        <end position="747"/>
    </location>
</feature>
<dbReference type="Proteomes" id="UP000094801">
    <property type="component" value="Unassembled WGS sequence"/>
</dbReference>
<feature type="compositionally biased region" description="Acidic residues" evidence="7">
    <location>
        <begin position="18"/>
        <end position="29"/>
    </location>
</feature>
<dbReference type="AlphaFoldDB" id="A0A1E4T6X5"/>
<keyword evidence="6" id="KW-0325">Glycoprotein</keyword>
<evidence type="ECO:0000259" key="9">
    <source>
        <dbReference type="SMART" id="SM00602"/>
    </source>
</evidence>
<organism evidence="10 11">
    <name type="scientific">[Candida] arabinofermentans NRRL YB-2248</name>
    <dbReference type="NCBI Taxonomy" id="983967"/>
    <lineage>
        <taxon>Eukaryota</taxon>
        <taxon>Fungi</taxon>
        <taxon>Dikarya</taxon>
        <taxon>Ascomycota</taxon>
        <taxon>Saccharomycotina</taxon>
        <taxon>Pichiomycetes</taxon>
        <taxon>Pichiales</taxon>
        <taxon>Pichiaceae</taxon>
        <taxon>Ogataea</taxon>
        <taxon>Ogataea/Candida clade</taxon>
    </lineage>
</organism>
<dbReference type="FunFam" id="3.30.60.270:FF:000005">
    <property type="entry name" value="Sortilin"/>
    <property type="match status" value="1"/>
</dbReference>
<dbReference type="Gene3D" id="2.10.70.80">
    <property type="match status" value="1"/>
</dbReference>
<dbReference type="GO" id="GO:0006623">
    <property type="term" value="P:protein targeting to vacuole"/>
    <property type="evidence" value="ECO:0007669"/>
    <property type="project" value="TreeGrafter"/>
</dbReference>